<protein>
    <submittedName>
        <fullName evidence="2">Acireductone dioxygenase (Fe(2+)-requiring)</fullName>
    </submittedName>
</protein>
<dbReference type="Gene3D" id="2.60.120.10">
    <property type="entry name" value="Jelly Rolls"/>
    <property type="match status" value="1"/>
</dbReference>
<dbReference type="CDD" id="cd02232">
    <property type="entry name" value="cupin_ARD"/>
    <property type="match status" value="1"/>
</dbReference>
<organism evidence="1 2">
    <name type="scientific">Plectus sambesii</name>
    <dbReference type="NCBI Taxonomy" id="2011161"/>
    <lineage>
        <taxon>Eukaryota</taxon>
        <taxon>Metazoa</taxon>
        <taxon>Ecdysozoa</taxon>
        <taxon>Nematoda</taxon>
        <taxon>Chromadorea</taxon>
        <taxon>Plectida</taxon>
        <taxon>Plectina</taxon>
        <taxon>Plectoidea</taxon>
        <taxon>Plectidae</taxon>
        <taxon>Plectus</taxon>
    </lineage>
</organism>
<accession>A0A914XL24</accession>
<dbReference type="Proteomes" id="UP000887566">
    <property type="component" value="Unplaced"/>
</dbReference>
<dbReference type="InterPro" id="IPR004313">
    <property type="entry name" value="ARD"/>
</dbReference>
<evidence type="ECO:0000313" key="1">
    <source>
        <dbReference type="Proteomes" id="UP000887566"/>
    </source>
</evidence>
<dbReference type="WBParaSite" id="PSAMB.scaffold9287size7099.g32325.t1">
    <property type="protein sequence ID" value="PSAMB.scaffold9287size7099.g32325.t1"/>
    <property type="gene ID" value="PSAMB.scaffold9287size7099.g32325"/>
</dbReference>
<dbReference type="GO" id="GO:0010309">
    <property type="term" value="F:acireductone dioxygenase [iron(II)-requiring] activity"/>
    <property type="evidence" value="ECO:0007669"/>
    <property type="project" value="InterPro"/>
</dbReference>
<dbReference type="GO" id="GO:0006555">
    <property type="term" value="P:methionine metabolic process"/>
    <property type="evidence" value="ECO:0007669"/>
    <property type="project" value="TreeGrafter"/>
</dbReference>
<dbReference type="PANTHER" id="PTHR23418">
    <property type="entry name" value="ACIREDUCTONE DIOXYGENASE"/>
    <property type="match status" value="1"/>
</dbReference>
<dbReference type="SUPFAM" id="SSF51182">
    <property type="entry name" value="RmlC-like cupins"/>
    <property type="match status" value="1"/>
</dbReference>
<name>A0A914XL24_9BILA</name>
<proteinExistence type="predicted"/>
<dbReference type="InterPro" id="IPR011051">
    <property type="entry name" value="RmlC_Cupin_sf"/>
</dbReference>
<dbReference type="Pfam" id="PF03079">
    <property type="entry name" value="ARD"/>
    <property type="match status" value="1"/>
</dbReference>
<reference evidence="2" key="1">
    <citation type="submission" date="2022-11" db="UniProtKB">
        <authorList>
            <consortium name="WormBaseParasite"/>
        </authorList>
    </citation>
    <scope>IDENTIFICATION</scope>
</reference>
<evidence type="ECO:0000313" key="2">
    <source>
        <dbReference type="WBParaSite" id="PSAMB.scaffold9287size7099.g32325.t1"/>
    </source>
</evidence>
<dbReference type="PANTHER" id="PTHR23418:SF10">
    <property type="entry name" value="INACTIVE ACIREDUCTONE DIOXYGENASE 1-RELATED"/>
    <property type="match status" value="1"/>
</dbReference>
<dbReference type="InterPro" id="IPR014710">
    <property type="entry name" value="RmlC-like_jellyroll"/>
</dbReference>
<sequence length="183" mass="21258">MVQIWQMEPDPCGDRRLPHHVFPPKTLSEEQLKQLFGILCYKVDLDDTLATKKRLFYVKQERNCKREDNLTINEAQTPDFEAKMEELYEPVCKKEDVVSMVTSGAAYYDIERSEDEWIRVNVEKGDIIVIPAGVTHRFTTTPLNNVQMTRFFAPVTVENDSKHYGVKDDTPEVLRLKKVLHAD</sequence>
<dbReference type="AlphaFoldDB" id="A0A914XL24"/>
<keyword evidence="1" id="KW-1185">Reference proteome</keyword>